<dbReference type="RefSeq" id="WP_285740987.1">
    <property type="nucleotide sequence ID" value="NZ_BSSA01000068.1"/>
</dbReference>
<feature type="transmembrane region" description="Helical" evidence="1">
    <location>
        <begin position="38"/>
        <end position="61"/>
    </location>
</feature>
<reference evidence="2" key="1">
    <citation type="submission" date="2023-02" db="EMBL/GenBank/DDBJ databases">
        <title>Kitasatospora phosalacinea NBRC 14627.</title>
        <authorList>
            <person name="Ichikawa N."/>
            <person name="Sato H."/>
            <person name="Tonouchi N."/>
        </authorList>
    </citation>
    <scope>NUCLEOTIDE SEQUENCE</scope>
    <source>
        <strain evidence="2">NBRC 14627</strain>
    </source>
</reference>
<keyword evidence="1" id="KW-0812">Transmembrane</keyword>
<name>A0A9W6QG31_9ACTN</name>
<organism evidence="2 3">
    <name type="scientific">Kitasatospora phosalacinea</name>
    <dbReference type="NCBI Taxonomy" id="2065"/>
    <lineage>
        <taxon>Bacteria</taxon>
        <taxon>Bacillati</taxon>
        <taxon>Actinomycetota</taxon>
        <taxon>Actinomycetes</taxon>
        <taxon>Kitasatosporales</taxon>
        <taxon>Streptomycetaceae</taxon>
        <taxon>Kitasatospora</taxon>
    </lineage>
</organism>
<dbReference type="EMBL" id="BSSA01000068">
    <property type="protein sequence ID" value="GLW75464.1"/>
    <property type="molecule type" value="Genomic_DNA"/>
</dbReference>
<protein>
    <submittedName>
        <fullName evidence="2">Uncharacterized protein</fullName>
    </submittedName>
</protein>
<gene>
    <name evidence="2" type="ORF">Kpho02_77610</name>
</gene>
<dbReference type="Proteomes" id="UP001165041">
    <property type="component" value="Unassembled WGS sequence"/>
</dbReference>
<proteinExistence type="predicted"/>
<evidence type="ECO:0000256" key="1">
    <source>
        <dbReference type="SAM" id="Phobius"/>
    </source>
</evidence>
<accession>A0A9W6QG31</accession>
<dbReference type="AlphaFoldDB" id="A0A9W6QG31"/>
<keyword evidence="1" id="KW-1133">Transmembrane helix</keyword>
<evidence type="ECO:0000313" key="3">
    <source>
        <dbReference type="Proteomes" id="UP001165041"/>
    </source>
</evidence>
<evidence type="ECO:0000313" key="2">
    <source>
        <dbReference type="EMBL" id="GLW75464.1"/>
    </source>
</evidence>
<comment type="caution">
    <text evidence="2">The sequence shown here is derived from an EMBL/GenBank/DDBJ whole genome shotgun (WGS) entry which is preliminary data.</text>
</comment>
<sequence length="77" mass="8470">MIGLKDVRRWIDSAIGQAMVTAGMGLLVLWPSTGSQRLVYGVLFVLGVLNLLLMVLGPWLVRRAAAKGRLRGRHSRT</sequence>
<keyword evidence="1" id="KW-0472">Membrane</keyword>
<feature type="transmembrane region" description="Helical" evidence="1">
    <location>
        <begin position="12"/>
        <end position="32"/>
    </location>
</feature>